<keyword evidence="5 11" id="KW-0378">Hydrolase</keyword>
<evidence type="ECO:0000256" key="13">
    <source>
        <dbReference type="SAM" id="SignalP"/>
    </source>
</evidence>
<dbReference type="Gene3D" id="1.10.246.130">
    <property type="match status" value="1"/>
</dbReference>
<dbReference type="Pfam" id="PF01019">
    <property type="entry name" value="G_glu_transpept"/>
    <property type="match status" value="1"/>
</dbReference>
<dbReference type="PANTHER" id="PTHR43199:SF1">
    <property type="entry name" value="GLUTATHIONE HYDROLASE PROENZYME"/>
    <property type="match status" value="1"/>
</dbReference>
<evidence type="ECO:0000313" key="15">
    <source>
        <dbReference type="Proteomes" id="UP001178281"/>
    </source>
</evidence>
<gene>
    <name evidence="14" type="primary">ggt</name>
    <name evidence="14" type="ORF">Q7X28_15820</name>
</gene>
<evidence type="ECO:0000256" key="6">
    <source>
        <dbReference type="ARBA" id="ARBA00023145"/>
    </source>
</evidence>
<feature type="compositionally biased region" description="Polar residues" evidence="12">
    <location>
        <begin position="56"/>
        <end position="74"/>
    </location>
</feature>
<reference evidence="14" key="1">
    <citation type="submission" date="2023-08" db="EMBL/GenBank/DDBJ databases">
        <title>The draft genome of Tsukamurella strandjordii strain 050030.</title>
        <authorList>
            <person name="Zhao F."/>
            <person name="Feng Y."/>
            <person name="Zong Z."/>
        </authorList>
    </citation>
    <scope>NUCLEOTIDE SEQUENCE</scope>
    <source>
        <strain evidence="14">050030</strain>
    </source>
</reference>
<feature type="active site" description="Nucleophile" evidence="9">
    <location>
        <position position="464"/>
    </location>
</feature>
<dbReference type="RefSeq" id="WP_305112174.1">
    <property type="nucleotide sequence ID" value="NZ_JAUTIX010000006.1"/>
</dbReference>
<feature type="chain" id="PRO_5041720211" description="Glutathione hydrolase proenzyme" evidence="13">
    <location>
        <begin position="24"/>
        <end position="658"/>
    </location>
</feature>
<evidence type="ECO:0000256" key="10">
    <source>
        <dbReference type="PIRSR" id="PIRSR600101-2"/>
    </source>
</evidence>
<evidence type="ECO:0000256" key="3">
    <source>
        <dbReference type="ARBA" id="ARBA00009381"/>
    </source>
</evidence>
<dbReference type="InterPro" id="IPR000101">
    <property type="entry name" value="GGT_peptidase"/>
</dbReference>
<dbReference type="GO" id="GO:0006751">
    <property type="term" value="P:glutathione catabolic process"/>
    <property type="evidence" value="ECO:0007669"/>
    <property type="project" value="UniProtKB-UniRule"/>
</dbReference>
<keyword evidence="13" id="KW-0732">Signal</keyword>
<protein>
    <recommendedName>
        <fullName evidence="11">Glutathione hydrolase proenzyme</fullName>
        <ecNumber evidence="11">2.3.2.2</ecNumber>
        <ecNumber evidence="11">3.4.19.13</ecNumber>
    </recommendedName>
    <component>
        <recommendedName>
            <fullName evidence="11">Glutathione hydrolase large chain</fullName>
        </recommendedName>
    </component>
    <component>
        <recommendedName>
            <fullName evidence="11">Glutathione hydrolase small chain</fullName>
        </recommendedName>
    </component>
</protein>
<keyword evidence="15" id="KW-1185">Reference proteome</keyword>
<dbReference type="GO" id="GO:0036374">
    <property type="term" value="F:glutathione hydrolase activity"/>
    <property type="evidence" value="ECO:0007669"/>
    <property type="project" value="UniProtKB-UniRule"/>
</dbReference>
<evidence type="ECO:0000256" key="9">
    <source>
        <dbReference type="PIRSR" id="PIRSR600101-1"/>
    </source>
</evidence>
<evidence type="ECO:0000256" key="7">
    <source>
        <dbReference type="ARBA" id="ARBA00023315"/>
    </source>
</evidence>
<accession>A0AA90NCN9</accession>
<feature type="region of interest" description="Disordered" evidence="12">
    <location>
        <begin position="56"/>
        <end position="77"/>
    </location>
</feature>
<comment type="caution">
    <text evidence="14">The sequence shown here is derived from an EMBL/GenBank/DDBJ whole genome shotgun (WGS) entry which is preliminary data.</text>
</comment>
<dbReference type="PROSITE" id="PS51257">
    <property type="entry name" value="PROKAR_LIPOPROTEIN"/>
    <property type="match status" value="1"/>
</dbReference>
<evidence type="ECO:0000256" key="1">
    <source>
        <dbReference type="ARBA" id="ARBA00001049"/>
    </source>
</evidence>
<comment type="similarity">
    <text evidence="3 11">Belongs to the gamma-glutamyltransferase family.</text>
</comment>
<dbReference type="InterPro" id="IPR051792">
    <property type="entry name" value="GGT_bact"/>
</dbReference>
<feature type="binding site" evidence="10">
    <location>
        <position position="157"/>
    </location>
    <ligand>
        <name>L-glutamate</name>
        <dbReference type="ChEBI" id="CHEBI:29985"/>
    </ligand>
</feature>
<feature type="binding site" evidence="10">
    <location>
        <begin position="529"/>
        <end position="530"/>
    </location>
    <ligand>
        <name>L-glutamate</name>
        <dbReference type="ChEBI" id="CHEBI:29985"/>
    </ligand>
</feature>
<dbReference type="PRINTS" id="PR01210">
    <property type="entry name" value="GGTRANSPTASE"/>
</dbReference>
<evidence type="ECO:0000256" key="4">
    <source>
        <dbReference type="ARBA" id="ARBA00022679"/>
    </source>
</evidence>
<dbReference type="InterPro" id="IPR029055">
    <property type="entry name" value="Ntn_hydrolases_N"/>
</dbReference>
<feature type="signal peptide" evidence="13">
    <location>
        <begin position="1"/>
        <end position="23"/>
    </location>
</feature>
<organism evidence="14 15">
    <name type="scientific">Tsukamurella strandjordii</name>
    <dbReference type="NCBI Taxonomy" id="147577"/>
    <lineage>
        <taxon>Bacteria</taxon>
        <taxon>Bacillati</taxon>
        <taxon>Actinomycetota</taxon>
        <taxon>Actinomycetes</taxon>
        <taxon>Mycobacteriales</taxon>
        <taxon>Tsukamurellaceae</taxon>
        <taxon>Tsukamurella</taxon>
    </lineage>
</organism>
<feature type="binding site" evidence="10">
    <location>
        <position position="557"/>
    </location>
    <ligand>
        <name>L-glutamate</name>
        <dbReference type="ChEBI" id="CHEBI:29985"/>
    </ligand>
</feature>
<keyword evidence="11" id="KW-0317">Glutathione biosynthesis</keyword>
<dbReference type="GO" id="GO:0006750">
    <property type="term" value="P:glutathione biosynthetic process"/>
    <property type="evidence" value="ECO:0007669"/>
    <property type="project" value="UniProtKB-KW"/>
</dbReference>
<dbReference type="EC" id="3.4.19.13" evidence="11"/>
<comment type="catalytic activity">
    <reaction evidence="2 11">
        <text>glutathione + H2O = L-cysteinylglycine + L-glutamate</text>
        <dbReference type="Rhea" id="RHEA:28807"/>
        <dbReference type="ChEBI" id="CHEBI:15377"/>
        <dbReference type="ChEBI" id="CHEBI:29985"/>
        <dbReference type="ChEBI" id="CHEBI:57925"/>
        <dbReference type="ChEBI" id="CHEBI:61694"/>
        <dbReference type="EC" id="3.4.19.13"/>
    </reaction>
</comment>
<comment type="subunit">
    <text evidence="11">This enzyme consists of two polypeptide chains, which are synthesized in precursor form from a single polypeptide.</text>
</comment>
<dbReference type="InterPro" id="IPR043137">
    <property type="entry name" value="GGT_ssub_C"/>
</dbReference>
<dbReference type="EC" id="2.3.2.2" evidence="11"/>
<dbReference type="NCBIfam" id="TIGR00066">
    <property type="entry name" value="g_glut_trans"/>
    <property type="match status" value="1"/>
</dbReference>
<dbReference type="Proteomes" id="UP001178281">
    <property type="component" value="Unassembled WGS sequence"/>
</dbReference>
<proteinExistence type="inferred from homology"/>
<evidence type="ECO:0000256" key="11">
    <source>
        <dbReference type="RuleBase" id="RU368036"/>
    </source>
</evidence>
<evidence type="ECO:0000256" key="8">
    <source>
        <dbReference type="ARBA" id="ARBA00047417"/>
    </source>
</evidence>
<comment type="catalytic activity">
    <reaction evidence="1 11">
        <text>an S-substituted glutathione + H2O = an S-substituted L-cysteinylglycine + L-glutamate</text>
        <dbReference type="Rhea" id="RHEA:59468"/>
        <dbReference type="ChEBI" id="CHEBI:15377"/>
        <dbReference type="ChEBI" id="CHEBI:29985"/>
        <dbReference type="ChEBI" id="CHEBI:90779"/>
        <dbReference type="ChEBI" id="CHEBI:143103"/>
        <dbReference type="EC" id="3.4.19.13"/>
    </reaction>
</comment>
<dbReference type="PANTHER" id="PTHR43199">
    <property type="entry name" value="GLUTATHIONE HYDROLASE"/>
    <property type="match status" value="1"/>
</dbReference>
<comment type="catalytic activity">
    <reaction evidence="8 11">
        <text>an N-terminal (5-L-glutamyl)-[peptide] + an alpha-amino acid = 5-L-glutamyl amino acid + an N-terminal L-alpha-aminoacyl-[peptide]</text>
        <dbReference type="Rhea" id="RHEA:23904"/>
        <dbReference type="Rhea" id="RHEA-COMP:9780"/>
        <dbReference type="Rhea" id="RHEA-COMP:9795"/>
        <dbReference type="ChEBI" id="CHEBI:77644"/>
        <dbReference type="ChEBI" id="CHEBI:78597"/>
        <dbReference type="ChEBI" id="CHEBI:78599"/>
        <dbReference type="ChEBI" id="CHEBI:78608"/>
        <dbReference type="EC" id="2.3.2.2"/>
    </reaction>
</comment>
<comment type="pathway">
    <text evidence="11">Sulfur metabolism; glutathione metabolism.</text>
</comment>
<evidence type="ECO:0000313" key="14">
    <source>
        <dbReference type="EMBL" id="MDP0399393.1"/>
    </source>
</evidence>
<dbReference type="SUPFAM" id="SSF56235">
    <property type="entry name" value="N-terminal nucleophile aminohydrolases (Ntn hydrolases)"/>
    <property type="match status" value="1"/>
</dbReference>
<dbReference type="EMBL" id="JAUTIX010000006">
    <property type="protein sequence ID" value="MDP0399393.1"/>
    <property type="molecule type" value="Genomic_DNA"/>
</dbReference>
<dbReference type="AlphaFoldDB" id="A0AA90NCN9"/>
<keyword evidence="7 11" id="KW-0012">Acyltransferase</keyword>
<keyword evidence="4 11" id="KW-0808">Transferase</keyword>
<comment type="PTM">
    <text evidence="11">Cleaved by autocatalysis into a large and a small subunit.</text>
</comment>
<sequence length="658" mass="67070">MTGPRPRLKSAAAAVFAVPLVIAGCGSSGSGGSASSSVAVAAEGCAATGAQGTMFTPSATASPTGPKDISTTPEGASGYRSGLPVTYTKDYSVATANPIATRAACEVLAAGGTAADALVTAQTVLGLVEPQSSGIAGGAFLLYYDAKSKKVQAYDGRETAPASATENYLRWVSPEDPTAPKPDARSSGRAIGVPGALRLLEAVQGEHGQKSWRELFDPAVRIADDGFDISDRLAGAIADEAKNFANDADLKGYLLEPDGAPKKAGTKLVNPAYAKTLGAIASEGAKAFYTGAIAESIVESVNDTTNGRTAGTMTLEDLANYKVQVREPVCTPYRDRELCGMPAPSSGGITVAQALGILNSFDLAGLGPAAQQGSDPGPDGGLPTAKAIHLISEAERLAYADRDKYIADPAFIPLPGGSPAAMVDPAYLQGRAKLIDPNKSMGTAKAGDLPTATPGVTTTPEHGTSHITVLDKYGNVASMTTTIESAFGSYHMTNGFLLNNQLTDFSTEPVDSVGAPVANRVEANKRPRSSMSPTLLFARGADGGRGEVMGALGSPGGAVIIQYVIKSIIGITDWKLNPQQAVSMANFGAANSPKTNLGTEHPAVSGPAGAKVADELRGLGHQLNMVPQVSGLSAIVKQDGVYAGGVDPRREGIVLGGG</sequence>
<name>A0AA90NCN9_9ACTN</name>
<dbReference type="GO" id="GO:0103068">
    <property type="term" value="F:leukotriene C4 gamma-glutamyl transferase activity"/>
    <property type="evidence" value="ECO:0007669"/>
    <property type="project" value="UniProtKB-EC"/>
</dbReference>
<keyword evidence="6 11" id="KW-0865">Zymogen</keyword>
<evidence type="ECO:0000256" key="5">
    <source>
        <dbReference type="ARBA" id="ARBA00022801"/>
    </source>
</evidence>
<evidence type="ECO:0000256" key="2">
    <source>
        <dbReference type="ARBA" id="ARBA00001089"/>
    </source>
</evidence>
<dbReference type="Gene3D" id="3.60.20.40">
    <property type="match status" value="1"/>
</dbReference>
<feature type="binding site" evidence="10">
    <location>
        <position position="504"/>
    </location>
    <ligand>
        <name>L-glutamate</name>
        <dbReference type="ChEBI" id="CHEBI:29985"/>
    </ligand>
</feature>
<dbReference type="InterPro" id="IPR043138">
    <property type="entry name" value="GGT_lsub"/>
</dbReference>
<evidence type="ECO:0000256" key="12">
    <source>
        <dbReference type="SAM" id="MobiDB-lite"/>
    </source>
</evidence>